<dbReference type="EMBL" id="SMGO01000001">
    <property type="protein sequence ID" value="TCK85076.1"/>
    <property type="molecule type" value="Genomic_DNA"/>
</dbReference>
<dbReference type="SUPFAM" id="SSF52467">
    <property type="entry name" value="DHS-like NAD/FAD-binding domain"/>
    <property type="match status" value="1"/>
</dbReference>
<gene>
    <name evidence="1" type="ORF">C8N28_0373</name>
</gene>
<dbReference type="InterPro" id="IPR029035">
    <property type="entry name" value="DHS-like_NAD/FAD-binding_dom"/>
</dbReference>
<dbReference type="Proteomes" id="UP000294616">
    <property type="component" value="Unassembled WGS sequence"/>
</dbReference>
<evidence type="ECO:0000313" key="2">
    <source>
        <dbReference type="Proteomes" id="UP000294616"/>
    </source>
</evidence>
<keyword evidence="2" id="KW-1185">Reference proteome</keyword>
<evidence type="ECO:0000313" key="1">
    <source>
        <dbReference type="EMBL" id="TCK85076.1"/>
    </source>
</evidence>
<sequence length="364" mass="41558">MLGARISQNQHLSYCNNMENLKEILATPKQIGLLLGAGVSKACGLPNIEDITKLAIAGITNANFIKILDDKDTVENILNKTQQLRILLKSGKEINSLKEQDILDIEKAIKKIIFDELSIEIDTDNFYKLVLWLNFINRDYEKEIFTLNYDLLVEKALEKASLPYFSGFIGNVKPFFITDSVDDFQGVYVKQSWVKLWKLHGSLNFVKDISDKIYIDNSGIESAENLLIYPSMDKYLSSRKAPYISYLDRLRKYLIDKEKIVFVLGYSFGDDHINEVIVNGLNNNHRLSVIAFAYDDFTFKQGIGLLGSYPNFSIYTNKKKYSNRRESIFNSTSNIGDFNNLISLIDEITFSKPIAPEPKIIPKP</sequence>
<name>A0A4R1LZP8_9SPHI</name>
<reference evidence="1 2" key="1">
    <citation type="submission" date="2019-03" db="EMBL/GenBank/DDBJ databases">
        <title>Genomic Encyclopedia of Archaeal and Bacterial Type Strains, Phase II (KMG-II): from individual species to whole genera.</title>
        <authorList>
            <person name="Goeker M."/>
        </authorList>
    </citation>
    <scope>NUCLEOTIDE SEQUENCE [LARGE SCALE GENOMIC DNA]</scope>
    <source>
        <strain evidence="1 2">DSM 22554</strain>
    </source>
</reference>
<dbReference type="Pfam" id="PF13289">
    <property type="entry name" value="SIR2_2"/>
    <property type="match status" value="1"/>
</dbReference>
<protein>
    <submittedName>
        <fullName evidence="1">SIR2-like protein</fullName>
    </submittedName>
</protein>
<proteinExistence type="predicted"/>
<dbReference type="AlphaFoldDB" id="A0A4R1LZP8"/>
<organism evidence="1 2">
    <name type="scientific">Albibacterium bauzanense</name>
    <dbReference type="NCBI Taxonomy" id="653929"/>
    <lineage>
        <taxon>Bacteria</taxon>
        <taxon>Pseudomonadati</taxon>
        <taxon>Bacteroidota</taxon>
        <taxon>Sphingobacteriia</taxon>
        <taxon>Sphingobacteriales</taxon>
        <taxon>Sphingobacteriaceae</taxon>
        <taxon>Albibacterium</taxon>
    </lineage>
</organism>
<accession>A0A4R1LZP8</accession>
<comment type="caution">
    <text evidence="1">The sequence shown here is derived from an EMBL/GenBank/DDBJ whole genome shotgun (WGS) entry which is preliminary data.</text>
</comment>